<evidence type="ECO:0000256" key="1">
    <source>
        <dbReference type="ARBA" id="ARBA00018388"/>
    </source>
</evidence>
<feature type="compositionally biased region" description="Basic residues" evidence="8">
    <location>
        <begin position="155"/>
        <end position="167"/>
    </location>
</feature>
<feature type="compositionally biased region" description="Basic and acidic residues" evidence="8">
    <location>
        <begin position="103"/>
        <end position="112"/>
    </location>
</feature>
<keyword evidence="2" id="KW-0312">Gluconeogenesis</keyword>
<dbReference type="GO" id="GO:0005829">
    <property type="term" value="C:cytosol"/>
    <property type="evidence" value="ECO:0007669"/>
    <property type="project" value="TreeGrafter"/>
</dbReference>
<evidence type="ECO:0000313" key="9">
    <source>
        <dbReference type="Ensembl" id="ENSTNIP00000022762.1"/>
    </source>
</evidence>
<dbReference type="GeneTree" id="ENSGT00390000000707"/>
<dbReference type="PROSITE" id="PS51463">
    <property type="entry name" value="P_GLUCOSE_ISOMERASE_3"/>
    <property type="match status" value="1"/>
</dbReference>
<dbReference type="GO" id="GO:0006096">
    <property type="term" value="P:glycolytic process"/>
    <property type="evidence" value="ECO:0007669"/>
    <property type="project" value="UniProtKB-KW"/>
</dbReference>
<keyword evidence="4" id="KW-0413">Isomerase</keyword>
<dbReference type="PROSITE" id="PS00765">
    <property type="entry name" value="P_GLUCOSE_ISOMERASE_1"/>
    <property type="match status" value="1"/>
</dbReference>
<keyword evidence="10" id="KW-1185">Reference proteome</keyword>
<reference evidence="9" key="2">
    <citation type="submission" date="2025-08" db="UniProtKB">
        <authorList>
            <consortium name="Ensembl"/>
        </authorList>
    </citation>
    <scope>IDENTIFICATION</scope>
</reference>
<dbReference type="GO" id="GO:0051156">
    <property type="term" value="P:glucose 6-phosphate metabolic process"/>
    <property type="evidence" value="ECO:0007669"/>
    <property type="project" value="TreeGrafter"/>
</dbReference>
<dbReference type="InterPro" id="IPR018189">
    <property type="entry name" value="Phosphoglucose_isomerase_CS"/>
</dbReference>
<evidence type="ECO:0000256" key="6">
    <source>
        <dbReference type="ARBA" id="ARBA00031363"/>
    </source>
</evidence>
<evidence type="ECO:0000256" key="2">
    <source>
        <dbReference type="ARBA" id="ARBA00022432"/>
    </source>
</evidence>
<evidence type="ECO:0000256" key="8">
    <source>
        <dbReference type="SAM" id="MobiDB-lite"/>
    </source>
</evidence>
<evidence type="ECO:0000256" key="4">
    <source>
        <dbReference type="ARBA" id="ARBA00023235"/>
    </source>
</evidence>
<evidence type="ECO:0000256" key="5">
    <source>
        <dbReference type="ARBA" id="ARBA00029648"/>
    </source>
</evidence>
<dbReference type="InterPro" id="IPR001672">
    <property type="entry name" value="G6P_Isomerase"/>
</dbReference>
<dbReference type="InterPro" id="IPR046348">
    <property type="entry name" value="SIS_dom_sf"/>
</dbReference>
<reference evidence="10" key="1">
    <citation type="journal article" date="2004" name="Nature">
        <title>Genome duplication in the teleost fish Tetraodon nigroviridis reveals the early vertebrate proto-karyotype.</title>
        <authorList>
            <person name="Jaillon O."/>
            <person name="Aury J.-M."/>
            <person name="Brunet F."/>
            <person name="Petit J.-L."/>
            <person name="Stange-Thomann N."/>
            <person name="Mauceli E."/>
            <person name="Bouneau L."/>
            <person name="Fischer C."/>
            <person name="Ozouf-Costaz C."/>
            <person name="Bernot A."/>
            <person name="Nicaud S."/>
            <person name="Jaffe D."/>
            <person name="Fisher S."/>
            <person name="Lutfalla G."/>
            <person name="Dossat C."/>
            <person name="Segurens B."/>
            <person name="Dasilva C."/>
            <person name="Salanoubat M."/>
            <person name="Levy M."/>
            <person name="Boudet N."/>
            <person name="Castellano S."/>
            <person name="Anthouard V."/>
            <person name="Jubin C."/>
            <person name="Castelli V."/>
            <person name="Katinka M."/>
            <person name="Vacherie B."/>
            <person name="Biemont C."/>
            <person name="Skalli Z."/>
            <person name="Cattolico L."/>
            <person name="Poulain J."/>
            <person name="De Berardinis V."/>
            <person name="Cruaud C."/>
            <person name="Duprat S."/>
            <person name="Brottier P."/>
            <person name="Coutanceau J.-P."/>
            <person name="Gouzy J."/>
            <person name="Parra G."/>
            <person name="Lardier G."/>
            <person name="Chapple C."/>
            <person name="McKernan K.J."/>
            <person name="McEwan P."/>
            <person name="Bosak S."/>
            <person name="Kellis M."/>
            <person name="Volff J.-N."/>
            <person name="Guigo R."/>
            <person name="Zody M.C."/>
            <person name="Mesirov J."/>
            <person name="Lindblad-Toh K."/>
            <person name="Birren B."/>
            <person name="Nusbaum C."/>
            <person name="Kahn D."/>
            <person name="Robinson-Rechavi M."/>
            <person name="Laudet V."/>
            <person name="Schachter V."/>
            <person name="Quetier F."/>
            <person name="Saurin W."/>
            <person name="Scarpelli C."/>
            <person name="Wincker P."/>
            <person name="Lander E.S."/>
            <person name="Weissenbach J."/>
            <person name="Roest Crollius H."/>
        </authorList>
    </citation>
    <scope>NUCLEOTIDE SEQUENCE [LARGE SCALE GENOMIC DNA]</scope>
</reference>
<keyword evidence="3" id="KW-0324">Glycolysis</keyword>
<dbReference type="STRING" id="99883.ENSTNIP00000022762"/>
<dbReference type="Proteomes" id="UP000007303">
    <property type="component" value="Unassembled WGS sequence"/>
</dbReference>
<feature type="region of interest" description="Disordered" evidence="8">
    <location>
        <begin position="77"/>
        <end position="130"/>
    </location>
</feature>
<reference evidence="9" key="3">
    <citation type="submission" date="2025-09" db="UniProtKB">
        <authorList>
            <consortium name="Ensembl"/>
        </authorList>
    </citation>
    <scope>IDENTIFICATION</scope>
</reference>
<dbReference type="Pfam" id="PF00342">
    <property type="entry name" value="PGI"/>
    <property type="match status" value="1"/>
</dbReference>
<dbReference type="InParanoid" id="H3DQG3"/>
<sequence>RLSDGSTTLQTDDGEILVDFSKNLINQDVLAMLLAMGLMSEALTEESNPGVLLAGQVQGRGGGPGEDVLWREDQLHRAGPRRAPRGPEEPLRPAHLRGRHRRDAGGEPRAGQDEDLLPGAPPSPLPTERGNRLTLLFLSPESAQWRVEGLQREEHHRRRQHRNRRLRPGSSNGDGGSEAVLRRGPERLVRLQHRWNPHGQDAGSAQRRDHALHHRLQGLLSLSCARAPDVWASPVHSQTFTTQETITNAESAKDWFLQTAADKSAVAKHFVALSTNAAKVRDFGIDTENMFEFWDWVGGRYSLWSAIGLSIALHVGMS</sequence>
<dbReference type="GO" id="GO:0004347">
    <property type="term" value="F:glucose-6-phosphate isomerase activity"/>
    <property type="evidence" value="ECO:0007669"/>
    <property type="project" value="InterPro"/>
</dbReference>
<dbReference type="Ensembl" id="ENSTNIT00000023002.1">
    <property type="protein sequence ID" value="ENSTNIP00000022762.1"/>
    <property type="gene ID" value="ENSTNIG00000019535.1"/>
</dbReference>
<dbReference type="SUPFAM" id="SSF53697">
    <property type="entry name" value="SIS domain"/>
    <property type="match status" value="1"/>
</dbReference>
<evidence type="ECO:0000256" key="7">
    <source>
        <dbReference type="ARBA" id="ARBA00046209"/>
    </source>
</evidence>
<evidence type="ECO:0000313" key="10">
    <source>
        <dbReference type="Proteomes" id="UP000007303"/>
    </source>
</evidence>
<evidence type="ECO:0000256" key="3">
    <source>
        <dbReference type="ARBA" id="ARBA00023152"/>
    </source>
</evidence>
<dbReference type="GO" id="GO:0048029">
    <property type="term" value="F:monosaccharide binding"/>
    <property type="evidence" value="ECO:0007669"/>
    <property type="project" value="TreeGrafter"/>
</dbReference>
<dbReference type="AlphaFoldDB" id="H3DQG3"/>
<organism evidence="9 10">
    <name type="scientific">Tetraodon nigroviridis</name>
    <name type="common">Spotted green pufferfish</name>
    <name type="synonym">Chelonodon nigroviridis</name>
    <dbReference type="NCBI Taxonomy" id="99883"/>
    <lineage>
        <taxon>Eukaryota</taxon>
        <taxon>Metazoa</taxon>
        <taxon>Chordata</taxon>
        <taxon>Craniata</taxon>
        <taxon>Vertebrata</taxon>
        <taxon>Euteleostomi</taxon>
        <taxon>Actinopterygii</taxon>
        <taxon>Neopterygii</taxon>
        <taxon>Teleostei</taxon>
        <taxon>Neoteleostei</taxon>
        <taxon>Acanthomorphata</taxon>
        <taxon>Eupercaria</taxon>
        <taxon>Tetraodontiformes</taxon>
        <taxon>Tetradontoidea</taxon>
        <taxon>Tetraodontidae</taxon>
        <taxon>Tetraodon</taxon>
    </lineage>
</organism>
<name>H3DQG3_TETNG</name>
<proteinExistence type="predicted"/>
<dbReference type="GO" id="GO:0006094">
    <property type="term" value="P:gluconeogenesis"/>
    <property type="evidence" value="ECO:0007669"/>
    <property type="project" value="UniProtKB-KW"/>
</dbReference>
<protein>
    <recommendedName>
        <fullName evidence="1">Glucose-6-phosphate isomerase</fullName>
    </recommendedName>
    <alternativeName>
        <fullName evidence="5">Autocrine motility factor</fullName>
    </alternativeName>
    <alternativeName>
        <fullName evidence="6">Neuroleukin</fullName>
    </alternativeName>
</protein>
<comment type="function">
    <text evidence="7">In the cytoplasm, catalyzes the conversion of glucose-6-phosphate to fructose-6-phosphate, the second step in glycolysis, and the reverse reaction during gluconeogenesis. Besides it's role as a glycolytic enzyme, also acts as a secreted cytokine: acts as an angiogenic factor (AMF) that stimulates endothelial cell motility. Acts as a neurotrophic factor, neuroleukin, for spinal and sensory neurons. It is secreted by lectin-stimulated T-cells and induces immunoglobulin secretion.</text>
</comment>
<dbReference type="PANTHER" id="PTHR11469:SF1">
    <property type="entry name" value="GLUCOSE-6-PHOSPHATE ISOMERASE"/>
    <property type="match status" value="1"/>
</dbReference>
<dbReference type="PANTHER" id="PTHR11469">
    <property type="entry name" value="GLUCOSE-6-PHOSPHATE ISOMERASE"/>
    <property type="match status" value="1"/>
</dbReference>
<dbReference type="Gene3D" id="3.40.50.10490">
    <property type="entry name" value="Glucose-6-phosphate isomerase like protein, domain 1"/>
    <property type="match status" value="1"/>
</dbReference>
<feature type="region of interest" description="Disordered" evidence="8">
    <location>
        <begin position="148"/>
        <end position="181"/>
    </location>
</feature>
<dbReference type="HOGENOM" id="CLU_875904_0_0_1"/>
<accession>H3DQG3</accession>
<dbReference type="GO" id="GO:0097367">
    <property type="term" value="F:carbohydrate derivative binding"/>
    <property type="evidence" value="ECO:0007669"/>
    <property type="project" value="InterPro"/>
</dbReference>